<comment type="catalytic activity">
    <reaction evidence="7 8">
        <text>N(6)-[(R)-lipoyl]-L-lysyl-[glycine-cleavage complex H protein] + glycine + H(+) = N(6)-[(R)-S(8)-aminomethyldihydrolipoyl]-L-lysyl-[glycine-cleavage complex H protein] + CO2</text>
        <dbReference type="Rhea" id="RHEA:24304"/>
        <dbReference type="Rhea" id="RHEA-COMP:10494"/>
        <dbReference type="Rhea" id="RHEA-COMP:10495"/>
        <dbReference type="ChEBI" id="CHEBI:15378"/>
        <dbReference type="ChEBI" id="CHEBI:16526"/>
        <dbReference type="ChEBI" id="CHEBI:57305"/>
        <dbReference type="ChEBI" id="CHEBI:83099"/>
        <dbReference type="ChEBI" id="CHEBI:83143"/>
        <dbReference type="EC" id="1.4.4.2"/>
    </reaction>
</comment>
<evidence type="ECO:0000259" key="10">
    <source>
        <dbReference type="Pfam" id="PF02347"/>
    </source>
</evidence>
<dbReference type="NCBIfam" id="NF003346">
    <property type="entry name" value="PRK04366.1"/>
    <property type="match status" value="1"/>
</dbReference>
<evidence type="ECO:0000256" key="2">
    <source>
        <dbReference type="ARBA" id="ARBA00003788"/>
    </source>
</evidence>
<dbReference type="GO" id="GO:0004375">
    <property type="term" value="F:glycine dehydrogenase (decarboxylating) activity"/>
    <property type="evidence" value="ECO:0007669"/>
    <property type="project" value="UniProtKB-EC"/>
</dbReference>
<dbReference type="Pfam" id="PF02347">
    <property type="entry name" value="GDC-P"/>
    <property type="match status" value="2"/>
</dbReference>
<evidence type="ECO:0000256" key="3">
    <source>
        <dbReference type="ARBA" id="ARBA00010756"/>
    </source>
</evidence>
<evidence type="ECO:0000256" key="6">
    <source>
        <dbReference type="ARBA" id="ARBA00023002"/>
    </source>
</evidence>
<dbReference type="GO" id="GO:0005829">
    <property type="term" value="C:cytosol"/>
    <property type="evidence" value="ECO:0007669"/>
    <property type="project" value="TreeGrafter"/>
</dbReference>
<dbReference type="Gene3D" id="3.40.640.10">
    <property type="entry name" value="Type I PLP-dependent aspartate aminotransferase-like (Major domain)"/>
    <property type="match status" value="2"/>
</dbReference>
<evidence type="ECO:0000256" key="7">
    <source>
        <dbReference type="ARBA" id="ARBA00049026"/>
    </source>
</evidence>
<dbReference type="FunFam" id="3.40.640.10:FF:000007">
    <property type="entry name" value="glycine dehydrogenase (Decarboxylating), mitochondrial"/>
    <property type="match status" value="1"/>
</dbReference>
<name>A0A545UGV8_9GAMM</name>
<feature type="domain" description="Glycine dehydrogenase C-terminal" evidence="11">
    <location>
        <begin position="780"/>
        <end position="901"/>
    </location>
</feature>
<dbReference type="GO" id="GO:0030170">
    <property type="term" value="F:pyridoxal phosphate binding"/>
    <property type="evidence" value="ECO:0007669"/>
    <property type="project" value="TreeGrafter"/>
</dbReference>
<dbReference type="NCBIfam" id="TIGR00461">
    <property type="entry name" value="gcvP"/>
    <property type="match status" value="1"/>
</dbReference>
<keyword evidence="5 8" id="KW-0663">Pyridoxal phosphate</keyword>
<dbReference type="InterPro" id="IPR015422">
    <property type="entry name" value="PyrdxlP-dep_Trfase_small"/>
</dbReference>
<proteinExistence type="inferred from homology"/>
<dbReference type="FunFam" id="3.90.1150.10:FF:000007">
    <property type="entry name" value="Glycine dehydrogenase (decarboxylating), mitochondrial"/>
    <property type="match status" value="1"/>
</dbReference>
<dbReference type="InterPro" id="IPR003437">
    <property type="entry name" value="GcvP"/>
</dbReference>
<comment type="caution">
    <text evidence="12">The sequence shown here is derived from an EMBL/GenBank/DDBJ whole genome shotgun (WGS) entry which is preliminary data.</text>
</comment>
<feature type="domain" description="Glycine cleavage system P-protein N-terminal" evidence="10">
    <location>
        <begin position="478"/>
        <end position="734"/>
    </location>
</feature>
<keyword evidence="6 8" id="KW-0560">Oxidoreductase</keyword>
<accession>A0A545UGV8</accession>
<dbReference type="Proteomes" id="UP000315439">
    <property type="component" value="Unassembled WGS sequence"/>
</dbReference>
<dbReference type="InterPro" id="IPR015421">
    <property type="entry name" value="PyrdxlP-dep_Trfase_major"/>
</dbReference>
<dbReference type="GO" id="GO:0016594">
    <property type="term" value="F:glycine binding"/>
    <property type="evidence" value="ECO:0007669"/>
    <property type="project" value="TreeGrafter"/>
</dbReference>
<dbReference type="GO" id="GO:0019464">
    <property type="term" value="P:glycine decarboxylation via glycine cleavage system"/>
    <property type="evidence" value="ECO:0007669"/>
    <property type="project" value="UniProtKB-UniRule"/>
</dbReference>
<dbReference type="FunFam" id="3.40.640.10:FF:000005">
    <property type="entry name" value="Glycine dehydrogenase (decarboxylating), mitochondrial"/>
    <property type="match status" value="1"/>
</dbReference>
<feature type="domain" description="Glycine cleavage system P-protein N-terminal" evidence="10">
    <location>
        <begin position="16"/>
        <end position="440"/>
    </location>
</feature>
<evidence type="ECO:0000256" key="9">
    <source>
        <dbReference type="PIRSR" id="PIRSR603437-50"/>
    </source>
</evidence>
<feature type="modified residue" description="N6-(pyridoxal phosphate)lysine" evidence="8 9">
    <location>
        <position position="707"/>
    </location>
</feature>
<reference evidence="12 13" key="1">
    <citation type="submission" date="2019-07" db="EMBL/GenBank/DDBJ databases">
        <title>Draft genome for Aliikangiella sp. M105.</title>
        <authorList>
            <person name="Wang G."/>
        </authorList>
    </citation>
    <scope>NUCLEOTIDE SEQUENCE [LARGE SCALE GENOMIC DNA]</scope>
    <source>
        <strain evidence="12 13">M105</strain>
    </source>
</reference>
<dbReference type="InterPro" id="IPR020581">
    <property type="entry name" value="GDC_P"/>
</dbReference>
<dbReference type="PANTHER" id="PTHR11773">
    <property type="entry name" value="GLYCINE DEHYDROGENASE, DECARBOXYLATING"/>
    <property type="match status" value="1"/>
</dbReference>
<evidence type="ECO:0000256" key="1">
    <source>
        <dbReference type="ARBA" id="ARBA00001933"/>
    </source>
</evidence>
<keyword evidence="13" id="KW-1185">Reference proteome</keyword>
<dbReference type="AlphaFoldDB" id="A0A545UGV8"/>
<evidence type="ECO:0000259" key="11">
    <source>
        <dbReference type="Pfam" id="PF21478"/>
    </source>
</evidence>
<evidence type="ECO:0000256" key="8">
    <source>
        <dbReference type="HAMAP-Rule" id="MF_00711"/>
    </source>
</evidence>
<dbReference type="GO" id="GO:0005960">
    <property type="term" value="C:glycine cleavage complex"/>
    <property type="evidence" value="ECO:0007669"/>
    <property type="project" value="TreeGrafter"/>
</dbReference>
<evidence type="ECO:0000256" key="4">
    <source>
        <dbReference type="ARBA" id="ARBA00011690"/>
    </source>
</evidence>
<gene>
    <name evidence="8 12" type="primary">gcvP</name>
    <name evidence="12" type="ORF">FLL46_04025</name>
</gene>
<dbReference type="EC" id="1.4.4.2" evidence="8"/>
<dbReference type="InterPro" id="IPR015424">
    <property type="entry name" value="PyrdxlP-dep_Trfase"/>
</dbReference>
<comment type="similarity">
    <text evidence="3 8">Belongs to the GcvP family.</text>
</comment>
<dbReference type="OrthoDB" id="9801272at2"/>
<comment type="function">
    <text evidence="2 8">The glycine cleavage system catalyzes the degradation of glycine. The P protein binds the alpha-amino group of glycine through its pyridoxal phosphate cofactor; CO(2) is released and the remaining methylamine moiety is then transferred to the lipoamide cofactor of the H protein.</text>
</comment>
<dbReference type="HAMAP" id="MF_00711">
    <property type="entry name" value="GcvP"/>
    <property type="match status" value="1"/>
</dbReference>
<dbReference type="RefSeq" id="WP_142892158.1">
    <property type="nucleotide sequence ID" value="NZ_ML660161.1"/>
</dbReference>
<dbReference type="EMBL" id="VIKS01000003">
    <property type="protein sequence ID" value="TQV88706.1"/>
    <property type="molecule type" value="Genomic_DNA"/>
</dbReference>
<evidence type="ECO:0000256" key="5">
    <source>
        <dbReference type="ARBA" id="ARBA00022898"/>
    </source>
</evidence>
<dbReference type="InterPro" id="IPR049316">
    <property type="entry name" value="GDC-P_C"/>
</dbReference>
<comment type="subunit">
    <text evidence="4 8">The glycine cleavage system is composed of four proteins: P, T, L and H.</text>
</comment>
<dbReference type="Pfam" id="PF21478">
    <property type="entry name" value="GcvP2_C"/>
    <property type="match status" value="1"/>
</dbReference>
<evidence type="ECO:0000313" key="12">
    <source>
        <dbReference type="EMBL" id="TQV88706.1"/>
    </source>
</evidence>
<dbReference type="SUPFAM" id="SSF53383">
    <property type="entry name" value="PLP-dependent transferases"/>
    <property type="match status" value="2"/>
</dbReference>
<comment type="cofactor">
    <cofactor evidence="1 8 9">
        <name>pyridoxal 5'-phosphate</name>
        <dbReference type="ChEBI" id="CHEBI:597326"/>
    </cofactor>
</comment>
<dbReference type="InterPro" id="IPR049315">
    <property type="entry name" value="GDC-P_N"/>
</dbReference>
<dbReference type="Gene3D" id="3.90.1150.10">
    <property type="entry name" value="Aspartate Aminotransferase, domain 1"/>
    <property type="match status" value="2"/>
</dbReference>
<organism evidence="12 13">
    <name type="scientific">Aliikangiella coralliicola</name>
    <dbReference type="NCBI Taxonomy" id="2592383"/>
    <lineage>
        <taxon>Bacteria</taxon>
        <taxon>Pseudomonadati</taxon>
        <taxon>Pseudomonadota</taxon>
        <taxon>Gammaproteobacteria</taxon>
        <taxon>Oceanospirillales</taxon>
        <taxon>Pleioneaceae</taxon>
        <taxon>Aliikangiella</taxon>
    </lineage>
</organism>
<protein>
    <recommendedName>
        <fullName evidence="8">Glycine dehydrogenase (decarboxylating)</fullName>
        <ecNumber evidence="8">1.4.4.2</ecNumber>
    </recommendedName>
    <alternativeName>
        <fullName evidence="8">Glycine cleavage system P-protein</fullName>
    </alternativeName>
    <alternativeName>
        <fullName evidence="8">Glycine decarboxylase</fullName>
    </alternativeName>
    <alternativeName>
        <fullName evidence="8">Glycine dehydrogenase (aminomethyl-transferring)</fullName>
    </alternativeName>
</protein>
<sequence length="957" mass="105951">MNKTLHELSNQQEFIQRHVGPDVNETQQMLEYLGLSSLDELLEQTVPNKIRLPEELNIPSARSEQSALDDIAQYAKMNKVFRSYIGMGYHHTKTPTVILRNVLENPGWYTAYTPYQPEIAQGRLEAIITYQQMSIDLTGMELASASLLDEATAAAEAMAMAKRVSKNKKSNQFFVDENAFPQTIDVIKTRAEHYGFELIFGNAKDAAEHDVFGAYVQYTDRTGEVIDLQAVIEALHEKKAIVSVGADIMSLVMLKSPGEMGADIVLGSSQRFGVPVGFGGPHAAFFATREKFKRAMPGRIIGVSIDTNERSAYRMAMQTREQHIRREKATSNICTAQVLLANIAAFYAVYHGPEGLKQIAYRIHRLAGILAHALQDKGIKLVNQTYFDTLTIDAVDQRDEIIARATEAEINLRIDNNGQLGLSIDEATTEQEIQALYQVLTGDDSALDFGDLDQRAQAHESFEKGLLRETEILQHPVFNTHHSETEMLRFLKKLENKDLSLTHAMIALGSCTMKLNATSEMLPITWKEFASIHPFAPADQTQGYQKLIEQLEGWLAEITGYDAVTVQPNSGAQGEYAGLLAIKKYHESLGQDHRNICLIPSSAHGTNPASAQMANMKVMIVNCDEQGNVDYEDLKAKAEQVSENLSCLMITYPSTHGVYEEHIKDICDVIHQHGGQVYMDGANMNAQVGITSPGLMGSDVSHLNLHKTFAIPHGGGGPGVGPIGVKAHLKPFLPNHSVRKLTSTGENNGAVSAAPFGSGGILPISWMYVAMLGKEGLTHSTKMALLNANYLTTKLSEHYPILYTGRNNKVAHECIVDLRPLKAETGITEVDIAKRLMDYGFHAPTMSFPVAGTLMIEPTESEPLCEIERFATAMISIKQEIEKVRSGEWQADNNPLTNAPHTQVDLLDWNKPYSIKEGVYPVDGQENNKFWPTANRIDDVYGDRNLMCACPSPEDYR</sequence>
<evidence type="ECO:0000313" key="13">
    <source>
        <dbReference type="Proteomes" id="UP000315439"/>
    </source>
</evidence>
<dbReference type="CDD" id="cd00613">
    <property type="entry name" value="GDC-P"/>
    <property type="match status" value="2"/>
</dbReference>
<dbReference type="PANTHER" id="PTHR11773:SF13">
    <property type="entry name" value="GLYCINE DEHYDROGENASE (DECARBOXYLATING)"/>
    <property type="match status" value="1"/>
</dbReference>